<reference evidence="7" key="1">
    <citation type="submission" date="2025-08" db="UniProtKB">
        <authorList>
            <consortium name="RefSeq"/>
        </authorList>
    </citation>
    <scope>IDENTIFICATION</scope>
    <source>
        <tissue evidence="7">Young leaves</tissue>
    </source>
</reference>
<organism evidence="6 7">
    <name type="scientific">Cucurbita moschata</name>
    <name type="common">Winter crookneck squash</name>
    <name type="synonym">Cucurbita pepo var. moschata</name>
    <dbReference type="NCBI Taxonomy" id="3662"/>
    <lineage>
        <taxon>Eukaryota</taxon>
        <taxon>Viridiplantae</taxon>
        <taxon>Streptophyta</taxon>
        <taxon>Embryophyta</taxon>
        <taxon>Tracheophyta</taxon>
        <taxon>Spermatophyta</taxon>
        <taxon>Magnoliopsida</taxon>
        <taxon>eudicotyledons</taxon>
        <taxon>Gunneridae</taxon>
        <taxon>Pentapetalae</taxon>
        <taxon>rosids</taxon>
        <taxon>fabids</taxon>
        <taxon>Cucurbitales</taxon>
        <taxon>Cucurbitaceae</taxon>
        <taxon>Cucurbiteae</taxon>
        <taxon>Cucurbita</taxon>
    </lineage>
</organism>
<dbReference type="GO" id="GO:0005634">
    <property type="term" value="C:nucleus"/>
    <property type="evidence" value="ECO:0007669"/>
    <property type="project" value="UniProtKB-SubCell"/>
</dbReference>
<dbReference type="SMART" id="SM00389">
    <property type="entry name" value="HOX"/>
    <property type="match status" value="1"/>
</dbReference>
<feature type="DNA-binding region" description="Homeobox" evidence="2">
    <location>
        <begin position="29"/>
        <end position="88"/>
    </location>
</feature>
<gene>
    <name evidence="7" type="primary">LOC111448844</name>
</gene>
<name>A0A6J1FWL1_CUCMO</name>
<dbReference type="GeneID" id="111448844"/>
<feature type="compositionally biased region" description="Polar residues" evidence="4">
    <location>
        <begin position="375"/>
        <end position="403"/>
    </location>
</feature>
<dbReference type="Pfam" id="PF00046">
    <property type="entry name" value="Homeodomain"/>
    <property type="match status" value="1"/>
</dbReference>
<evidence type="ECO:0000256" key="4">
    <source>
        <dbReference type="SAM" id="MobiDB-lite"/>
    </source>
</evidence>
<feature type="region of interest" description="Disordered" evidence="4">
    <location>
        <begin position="476"/>
        <end position="515"/>
    </location>
</feature>
<dbReference type="CDD" id="cd00086">
    <property type="entry name" value="homeodomain"/>
    <property type="match status" value="1"/>
</dbReference>
<dbReference type="InterPro" id="IPR001356">
    <property type="entry name" value="HD"/>
</dbReference>
<evidence type="ECO:0000313" key="6">
    <source>
        <dbReference type="Proteomes" id="UP000504609"/>
    </source>
</evidence>
<evidence type="ECO:0000256" key="2">
    <source>
        <dbReference type="PROSITE-ProRule" id="PRU00108"/>
    </source>
</evidence>
<feature type="compositionally biased region" description="Low complexity" evidence="4">
    <location>
        <begin position="356"/>
        <end position="366"/>
    </location>
</feature>
<comment type="subcellular location">
    <subcellularLocation>
        <location evidence="1 2 3">Nucleus</location>
    </subcellularLocation>
</comment>
<evidence type="ECO:0000256" key="1">
    <source>
        <dbReference type="ARBA" id="ARBA00004123"/>
    </source>
</evidence>
<evidence type="ECO:0000256" key="3">
    <source>
        <dbReference type="RuleBase" id="RU000682"/>
    </source>
</evidence>
<keyword evidence="2 3" id="KW-0539">Nucleus</keyword>
<dbReference type="GO" id="GO:0003677">
    <property type="term" value="F:DNA binding"/>
    <property type="evidence" value="ECO:0007669"/>
    <property type="project" value="UniProtKB-UniRule"/>
</dbReference>
<dbReference type="Gene3D" id="1.10.10.60">
    <property type="entry name" value="Homeodomain-like"/>
    <property type="match status" value="1"/>
</dbReference>
<feature type="region of interest" description="Disordered" evidence="4">
    <location>
        <begin position="334"/>
        <end position="413"/>
    </location>
</feature>
<accession>A0A6J1FWL1</accession>
<proteinExistence type="predicted"/>
<dbReference type="RefSeq" id="XP_022944379.1">
    <property type="nucleotide sequence ID" value="XM_023088611.1"/>
</dbReference>
<dbReference type="PANTHER" id="PTHR47713:SF2">
    <property type="entry name" value="HOMEODOMAIN-LIKE SUPERFAMILY PROTEIN"/>
    <property type="match status" value="1"/>
</dbReference>
<dbReference type="InterPro" id="IPR009057">
    <property type="entry name" value="Homeodomain-like_sf"/>
</dbReference>
<sequence>MEQVICCFVLNSELGNAMHSEENKDSTEKNKKRKLKTPTQLIALEKFYNDHKYPTEEMKSQLAEQLGLTEKQISGWFCHRRLKDKRFCETYTSVRQDRSSGVIQDHGSGLAQDSCGSTKNGDYWHVDPREVESQKPYGRELATDNVLERRSHYAENVSNMENTSSESSSSLKDRLLSQSENPYDTEVSQYLTHDSAFPPSNPKALNSLRYKPSGYLKVKGEAENAAITAVKRQLGVQYREDGPSLGVEFQPLPPGAFESQAKGPIHDSYYVGNALLPRSPDTLTMKKQRALVSRYEVLSSNMSSQDSYMEEAAPTGITCRPECQENNSIYPLKKSSNYYNKTEPFPRQNSPLNMYEESGGLTLSSSSKRDHRMNSDYNVPRSRTGSVSNNHGSYSSKVASEQTEMPLHNRGSVGSKSFCRSGYLDYNPKKMPKEMFNGEEKAVNESSDPVRGKIPPTNELTVAYRCPLDLPRSGYAAKASFSEKPGRKNHTSRSTMEMPYSFTVDEAEDTSSSLD</sequence>
<dbReference type="PANTHER" id="PTHR47713">
    <property type="entry name" value="HOMEODOMAIN-LIKE SUPERFAMILY PROTEIN"/>
    <property type="match status" value="1"/>
</dbReference>
<keyword evidence="2 3" id="KW-0238">DNA-binding</keyword>
<dbReference type="AlphaFoldDB" id="A0A6J1FWL1"/>
<protein>
    <submittedName>
        <fullName evidence="7">Uncharacterized protein LOC111448844 isoform X1</fullName>
    </submittedName>
</protein>
<feature type="region of interest" description="Disordered" evidence="4">
    <location>
        <begin position="154"/>
        <end position="176"/>
    </location>
</feature>
<evidence type="ECO:0000313" key="7">
    <source>
        <dbReference type="RefSeq" id="XP_022944379.1"/>
    </source>
</evidence>
<feature type="compositionally biased region" description="Low complexity" evidence="4">
    <location>
        <begin position="155"/>
        <end position="170"/>
    </location>
</feature>
<dbReference type="KEGG" id="cmos:111448844"/>
<dbReference type="SUPFAM" id="SSF46689">
    <property type="entry name" value="Homeodomain-like"/>
    <property type="match status" value="1"/>
</dbReference>
<keyword evidence="6" id="KW-1185">Reference proteome</keyword>
<keyword evidence="2 3" id="KW-0371">Homeobox</keyword>
<feature type="domain" description="Homeobox" evidence="5">
    <location>
        <begin position="27"/>
        <end position="87"/>
    </location>
</feature>
<dbReference type="Proteomes" id="UP000504609">
    <property type="component" value="Unplaced"/>
</dbReference>
<evidence type="ECO:0000259" key="5">
    <source>
        <dbReference type="PROSITE" id="PS50071"/>
    </source>
</evidence>
<dbReference type="PROSITE" id="PS50071">
    <property type="entry name" value="HOMEOBOX_2"/>
    <property type="match status" value="1"/>
</dbReference>